<keyword evidence="3" id="KW-1185">Reference proteome</keyword>
<dbReference type="STRING" id="1075417.SAMN05421823_105316"/>
<evidence type="ECO:0000313" key="2">
    <source>
        <dbReference type="EMBL" id="SDL36861.1"/>
    </source>
</evidence>
<organism evidence="2 3">
    <name type="scientific">Catalinimonas alkaloidigena</name>
    <dbReference type="NCBI Taxonomy" id="1075417"/>
    <lineage>
        <taxon>Bacteria</taxon>
        <taxon>Pseudomonadati</taxon>
        <taxon>Bacteroidota</taxon>
        <taxon>Cytophagia</taxon>
        <taxon>Cytophagales</taxon>
        <taxon>Catalimonadaceae</taxon>
        <taxon>Catalinimonas</taxon>
    </lineage>
</organism>
<keyword evidence="1" id="KW-0732">Signal</keyword>
<feature type="chain" id="PRO_5011758892" description="Outer membrane protein beta-barrel domain-containing protein" evidence="1">
    <location>
        <begin position="24"/>
        <end position="186"/>
    </location>
</feature>
<evidence type="ECO:0000256" key="1">
    <source>
        <dbReference type="SAM" id="SignalP"/>
    </source>
</evidence>
<proteinExistence type="predicted"/>
<evidence type="ECO:0008006" key="4">
    <source>
        <dbReference type="Google" id="ProtNLM"/>
    </source>
</evidence>
<accession>A0A1G9JHI5</accession>
<dbReference type="Proteomes" id="UP000198510">
    <property type="component" value="Unassembled WGS sequence"/>
</dbReference>
<gene>
    <name evidence="2" type="ORF">SAMN05421823_105316</name>
</gene>
<dbReference type="EMBL" id="FNFO01000005">
    <property type="protein sequence ID" value="SDL36861.1"/>
    <property type="molecule type" value="Genomic_DNA"/>
</dbReference>
<dbReference type="RefSeq" id="WP_089683510.1">
    <property type="nucleotide sequence ID" value="NZ_FNFO01000005.1"/>
</dbReference>
<dbReference type="AlphaFoldDB" id="A0A1G9JHI5"/>
<protein>
    <recommendedName>
        <fullName evidence="4">Outer membrane protein beta-barrel domain-containing protein</fullName>
    </recommendedName>
</protein>
<evidence type="ECO:0000313" key="3">
    <source>
        <dbReference type="Proteomes" id="UP000198510"/>
    </source>
</evidence>
<name>A0A1G9JHI5_9BACT</name>
<dbReference type="OrthoDB" id="966005at2"/>
<feature type="signal peptide" evidence="1">
    <location>
        <begin position="1"/>
        <end position="23"/>
    </location>
</feature>
<reference evidence="2 3" key="1">
    <citation type="submission" date="2016-10" db="EMBL/GenBank/DDBJ databases">
        <authorList>
            <person name="de Groot N.N."/>
        </authorList>
    </citation>
    <scope>NUCLEOTIDE SEQUENCE [LARGE SCALE GENOMIC DNA]</scope>
    <source>
        <strain evidence="2 3">DSM 25186</strain>
    </source>
</reference>
<sequence length="186" mass="20544">MRSTSTFFVCFCAFLLFSLTAKSQSADVARNTVYFEAGGAAFFYSLNYERLLFKSSDQNLAVRVGFTGVPMFDRRRHVLGVPVGASYLNRLRASNKYLELGVSVAGLLDRYDSTPEPQTAGYERNELVAIPSIRAGLRKQPQGRGLFWNALLQASLLAVDDASHFSFAQAEKQVLPFLSAGLGYSF</sequence>